<evidence type="ECO:0000259" key="3">
    <source>
        <dbReference type="PROSITE" id="PS50835"/>
    </source>
</evidence>
<dbReference type="GO" id="GO:0005886">
    <property type="term" value="C:plasma membrane"/>
    <property type="evidence" value="ECO:0007669"/>
    <property type="project" value="TreeGrafter"/>
</dbReference>
<comment type="caution">
    <text evidence="4">The sequence shown here is derived from an EMBL/GenBank/DDBJ whole genome shotgun (WGS) entry which is preliminary data.</text>
</comment>
<keyword evidence="1" id="KW-0472">Membrane</keyword>
<name>A0A210Q4S7_MIZYE</name>
<dbReference type="SMART" id="SM00409">
    <property type="entry name" value="IG"/>
    <property type="match status" value="3"/>
</dbReference>
<dbReference type="CDD" id="cd00096">
    <property type="entry name" value="Ig"/>
    <property type="match status" value="1"/>
</dbReference>
<dbReference type="SMART" id="SM00408">
    <property type="entry name" value="IGc2"/>
    <property type="match status" value="2"/>
</dbReference>
<evidence type="ECO:0000256" key="2">
    <source>
        <dbReference type="SAM" id="SignalP"/>
    </source>
</evidence>
<dbReference type="InterPro" id="IPR050958">
    <property type="entry name" value="Cell_Adh-Cytoskel_Orgn"/>
</dbReference>
<dbReference type="InterPro" id="IPR003599">
    <property type="entry name" value="Ig_sub"/>
</dbReference>
<dbReference type="GO" id="GO:0008046">
    <property type="term" value="F:axon guidance receptor activity"/>
    <property type="evidence" value="ECO:0007669"/>
    <property type="project" value="TreeGrafter"/>
</dbReference>
<dbReference type="PANTHER" id="PTHR45080:SF33">
    <property type="entry name" value="IG-LIKE DOMAIN-CONTAINING PROTEIN"/>
    <property type="match status" value="1"/>
</dbReference>
<dbReference type="Proteomes" id="UP000242188">
    <property type="component" value="Unassembled WGS sequence"/>
</dbReference>
<dbReference type="InterPro" id="IPR013783">
    <property type="entry name" value="Ig-like_fold"/>
</dbReference>
<evidence type="ECO:0000313" key="5">
    <source>
        <dbReference type="Proteomes" id="UP000242188"/>
    </source>
</evidence>
<dbReference type="PANTHER" id="PTHR45080">
    <property type="entry name" value="CONTACTIN 5"/>
    <property type="match status" value="1"/>
</dbReference>
<keyword evidence="2" id="KW-0732">Signal</keyword>
<keyword evidence="1" id="KW-0812">Transmembrane</keyword>
<reference evidence="4 5" key="1">
    <citation type="journal article" date="2017" name="Nat. Ecol. Evol.">
        <title>Scallop genome provides insights into evolution of bilaterian karyotype and development.</title>
        <authorList>
            <person name="Wang S."/>
            <person name="Zhang J."/>
            <person name="Jiao W."/>
            <person name="Li J."/>
            <person name="Xun X."/>
            <person name="Sun Y."/>
            <person name="Guo X."/>
            <person name="Huan P."/>
            <person name="Dong B."/>
            <person name="Zhang L."/>
            <person name="Hu X."/>
            <person name="Sun X."/>
            <person name="Wang J."/>
            <person name="Zhao C."/>
            <person name="Wang Y."/>
            <person name="Wang D."/>
            <person name="Huang X."/>
            <person name="Wang R."/>
            <person name="Lv J."/>
            <person name="Li Y."/>
            <person name="Zhang Z."/>
            <person name="Liu B."/>
            <person name="Lu W."/>
            <person name="Hui Y."/>
            <person name="Liang J."/>
            <person name="Zhou Z."/>
            <person name="Hou R."/>
            <person name="Li X."/>
            <person name="Liu Y."/>
            <person name="Li H."/>
            <person name="Ning X."/>
            <person name="Lin Y."/>
            <person name="Zhao L."/>
            <person name="Xing Q."/>
            <person name="Dou J."/>
            <person name="Li Y."/>
            <person name="Mao J."/>
            <person name="Guo H."/>
            <person name="Dou H."/>
            <person name="Li T."/>
            <person name="Mu C."/>
            <person name="Jiang W."/>
            <person name="Fu Q."/>
            <person name="Fu X."/>
            <person name="Miao Y."/>
            <person name="Liu J."/>
            <person name="Yu Q."/>
            <person name="Li R."/>
            <person name="Liao H."/>
            <person name="Li X."/>
            <person name="Kong Y."/>
            <person name="Jiang Z."/>
            <person name="Chourrout D."/>
            <person name="Li R."/>
            <person name="Bao Z."/>
        </authorList>
    </citation>
    <scope>NUCLEOTIDE SEQUENCE [LARGE SCALE GENOMIC DNA]</scope>
    <source>
        <strain evidence="4 5">PY_sf001</strain>
    </source>
</reference>
<feature type="signal peptide" evidence="2">
    <location>
        <begin position="1"/>
        <end position="15"/>
    </location>
</feature>
<feature type="domain" description="Ig-like" evidence="3">
    <location>
        <begin position="227"/>
        <end position="323"/>
    </location>
</feature>
<dbReference type="InterPro" id="IPR036179">
    <property type="entry name" value="Ig-like_dom_sf"/>
</dbReference>
<dbReference type="GO" id="GO:0030424">
    <property type="term" value="C:axon"/>
    <property type="evidence" value="ECO:0007669"/>
    <property type="project" value="TreeGrafter"/>
</dbReference>
<evidence type="ECO:0000256" key="1">
    <source>
        <dbReference type="SAM" id="Phobius"/>
    </source>
</evidence>
<dbReference type="GO" id="GO:0043025">
    <property type="term" value="C:neuronal cell body"/>
    <property type="evidence" value="ECO:0007669"/>
    <property type="project" value="TreeGrafter"/>
</dbReference>
<dbReference type="OrthoDB" id="10010359at2759"/>
<gene>
    <name evidence="4" type="ORF">KP79_PYT21940</name>
</gene>
<feature type="transmembrane region" description="Helical" evidence="1">
    <location>
        <begin position="339"/>
        <end position="359"/>
    </location>
</feature>
<keyword evidence="1" id="KW-1133">Transmembrane helix</keyword>
<dbReference type="STRING" id="6573.A0A210Q4S7"/>
<dbReference type="Gene3D" id="2.60.40.10">
    <property type="entry name" value="Immunoglobulins"/>
    <property type="match status" value="3"/>
</dbReference>
<protein>
    <submittedName>
        <fullName evidence="4">Sodium/potassium-transporting ATPase subunit alpha</fullName>
    </submittedName>
</protein>
<dbReference type="PROSITE" id="PS50835">
    <property type="entry name" value="IG_LIKE"/>
    <property type="match status" value="3"/>
</dbReference>
<organism evidence="4 5">
    <name type="scientific">Mizuhopecten yessoensis</name>
    <name type="common">Japanese scallop</name>
    <name type="synonym">Patinopecten yessoensis</name>
    <dbReference type="NCBI Taxonomy" id="6573"/>
    <lineage>
        <taxon>Eukaryota</taxon>
        <taxon>Metazoa</taxon>
        <taxon>Spiralia</taxon>
        <taxon>Lophotrochozoa</taxon>
        <taxon>Mollusca</taxon>
        <taxon>Bivalvia</taxon>
        <taxon>Autobranchia</taxon>
        <taxon>Pteriomorphia</taxon>
        <taxon>Pectinida</taxon>
        <taxon>Pectinoidea</taxon>
        <taxon>Pectinidae</taxon>
        <taxon>Mizuhopecten</taxon>
    </lineage>
</organism>
<dbReference type="GO" id="GO:0007156">
    <property type="term" value="P:homophilic cell adhesion via plasma membrane adhesion molecules"/>
    <property type="evidence" value="ECO:0007669"/>
    <property type="project" value="TreeGrafter"/>
</dbReference>
<dbReference type="SUPFAM" id="SSF48726">
    <property type="entry name" value="Immunoglobulin"/>
    <property type="match status" value="3"/>
</dbReference>
<dbReference type="AlphaFoldDB" id="A0A210Q4S7"/>
<dbReference type="InterPro" id="IPR003598">
    <property type="entry name" value="Ig_sub2"/>
</dbReference>
<accession>A0A210Q4S7</accession>
<dbReference type="GO" id="GO:0050808">
    <property type="term" value="P:synapse organization"/>
    <property type="evidence" value="ECO:0007669"/>
    <property type="project" value="TreeGrafter"/>
</dbReference>
<dbReference type="Pfam" id="PF13927">
    <property type="entry name" value="Ig_3"/>
    <property type="match status" value="2"/>
</dbReference>
<evidence type="ECO:0000313" key="4">
    <source>
        <dbReference type="EMBL" id="OWF43750.1"/>
    </source>
</evidence>
<keyword evidence="5" id="KW-1185">Reference proteome</keyword>
<proteinExistence type="predicted"/>
<feature type="domain" description="Ig-like" evidence="3">
    <location>
        <begin position="136"/>
        <end position="220"/>
    </location>
</feature>
<dbReference type="InterPro" id="IPR007110">
    <property type="entry name" value="Ig-like_dom"/>
</dbReference>
<feature type="chain" id="PRO_5012826517" evidence="2">
    <location>
        <begin position="16"/>
        <end position="362"/>
    </location>
</feature>
<sequence>MKLLLLFVVLPVALCVDPEVLIQDTRPPTKRTPGGVNQIVINKSEDAYLTCVVHNKDADTKVEWRYWSPKFSFTISTGQDSKDPFHYQVDQPSAISWRLKIQNVEVWANARYFCQVLIGDKKYAKDERTLRVVDPPKILDLLTDSDMTIEEGTLFSLRCNATGEPFPKVKWERLAGGLLPSGGAEHADFTMNMGVATPSHRGAYKCTAENEAGKDTRIVAVRIVFKPRVEQRHRVVSQAVGYRTDLECTAAGYPIPEESQFIWTKLGKPVTGGNYKVIYIQGASDRVFTKLTIYNVQLSDYGLYSCMASNIKGDSTPAQIELKQSNSPTPDSTGQIRSGAGVLSVSLTTIFTLLLVCLLQRM</sequence>
<feature type="domain" description="Ig-like" evidence="3">
    <location>
        <begin position="27"/>
        <end position="131"/>
    </location>
</feature>
<dbReference type="EMBL" id="NEDP02005005">
    <property type="protein sequence ID" value="OWF43750.1"/>
    <property type="molecule type" value="Genomic_DNA"/>
</dbReference>